<keyword evidence="1" id="KW-0472">Membrane</keyword>
<organism evidence="2 3">
    <name type="scientific">Selenomonas sputigena</name>
    <dbReference type="NCBI Taxonomy" id="69823"/>
    <lineage>
        <taxon>Bacteria</taxon>
        <taxon>Bacillati</taxon>
        <taxon>Bacillota</taxon>
        <taxon>Negativicutes</taxon>
        <taxon>Selenomonadales</taxon>
        <taxon>Selenomonadaceae</taxon>
        <taxon>Selenomonas</taxon>
    </lineage>
</organism>
<comment type="caution">
    <text evidence="2">The sequence shown here is derived from an EMBL/GenBank/DDBJ whole genome shotgun (WGS) entry which is preliminary data.</text>
</comment>
<proteinExistence type="predicted"/>
<evidence type="ECO:0008006" key="4">
    <source>
        <dbReference type="Google" id="ProtNLM"/>
    </source>
</evidence>
<keyword evidence="1" id="KW-0812">Transmembrane</keyword>
<feature type="transmembrane region" description="Helical" evidence="1">
    <location>
        <begin position="6"/>
        <end position="31"/>
    </location>
</feature>
<evidence type="ECO:0000256" key="1">
    <source>
        <dbReference type="SAM" id="Phobius"/>
    </source>
</evidence>
<evidence type="ECO:0000313" key="3">
    <source>
        <dbReference type="Proteomes" id="UP001559623"/>
    </source>
</evidence>
<dbReference type="RefSeq" id="WP_368846795.1">
    <property type="nucleotide sequence ID" value="NZ_CP194411.1"/>
</dbReference>
<protein>
    <recommendedName>
        <fullName evidence="4">Lipoprotein</fullName>
    </recommendedName>
</protein>
<accession>A0ABV3X4E7</accession>
<dbReference type="EMBL" id="JARVLH010000003">
    <property type="protein sequence ID" value="MEX5285066.1"/>
    <property type="molecule type" value="Genomic_DNA"/>
</dbReference>
<name>A0ABV3X4E7_9FIRM</name>
<gene>
    <name evidence="2" type="ORF">QCO44_05345</name>
</gene>
<sequence>MKRTFYSYICLYGSLCLFIACAIALTASAILSVYEEDSVKKDGWNEYISLYQALPLPEASQIIEFKIFDKASIPFDITIKYTSAKSYEDELKQYLPVLEEYQMIEIMQKEAQYECTDKKRIIHFSLDRQDTKYVLRLSNGSW</sequence>
<dbReference type="PROSITE" id="PS51257">
    <property type="entry name" value="PROKAR_LIPOPROTEIN"/>
    <property type="match status" value="1"/>
</dbReference>
<reference evidence="2 3" key="1">
    <citation type="submission" date="2023-04" db="EMBL/GenBank/DDBJ databases">
        <title>Genome Sequence of Selenomonas sputigena ATCC 33150.</title>
        <authorList>
            <person name="Miller D.P."/>
            <person name="Anvari S."/>
            <person name="Polson S.W."/>
            <person name="Macdonald M."/>
            <person name="Mcdowell J.V."/>
        </authorList>
    </citation>
    <scope>NUCLEOTIDE SEQUENCE [LARGE SCALE GENOMIC DNA]</scope>
    <source>
        <strain evidence="2 3">ATCC 33150</strain>
    </source>
</reference>
<dbReference type="Proteomes" id="UP001559623">
    <property type="component" value="Unassembled WGS sequence"/>
</dbReference>
<keyword evidence="3" id="KW-1185">Reference proteome</keyword>
<evidence type="ECO:0000313" key="2">
    <source>
        <dbReference type="EMBL" id="MEX5285066.1"/>
    </source>
</evidence>
<keyword evidence="1" id="KW-1133">Transmembrane helix</keyword>